<dbReference type="AlphaFoldDB" id="A0A936TFZ4"/>
<dbReference type="EMBL" id="JADJZA010000006">
    <property type="protein sequence ID" value="MBK9297150.1"/>
    <property type="molecule type" value="Genomic_DNA"/>
</dbReference>
<gene>
    <name evidence="1" type="ORF">IPN02_10020</name>
</gene>
<sequence>MLALGIIAALVLVGVALAVVWSRRRAKRSEVIDDDDADAVDLDDDVFPDVFGDDLTAVALADDWNFDESPLAEVEGGFDSVPFGVRPGEQRESGSGVALRPAERWHVRLSGRARREGSLLWLAPQRWEPGDVESFQHAIGGGVAGDGEA</sequence>
<evidence type="ECO:0000313" key="2">
    <source>
        <dbReference type="Proteomes" id="UP000727993"/>
    </source>
</evidence>
<proteinExistence type="predicted"/>
<reference evidence="1 2" key="1">
    <citation type="submission" date="2020-10" db="EMBL/GenBank/DDBJ databases">
        <title>Connecting structure to function with the recovery of over 1000 high-quality activated sludge metagenome-assembled genomes encoding full-length rRNA genes using long-read sequencing.</title>
        <authorList>
            <person name="Singleton C.M."/>
            <person name="Petriglieri F."/>
            <person name="Kristensen J.M."/>
            <person name="Kirkegaard R.H."/>
            <person name="Michaelsen T.Y."/>
            <person name="Andersen M.H."/>
            <person name="Karst S.M."/>
            <person name="Dueholm M.S."/>
            <person name="Nielsen P.H."/>
            <person name="Albertsen M."/>
        </authorList>
    </citation>
    <scope>NUCLEOTIDE SEQUENCE [LARGE SCALE GENOMIC DNA]</scope>
    <source>
        <strain evidence="1">Lyne_18-Q3-R50-59_MAXAC.006</strain>
    </source>
</reference>
<name>A0A936TFZ4_9ACTN</name>
<organism evidence="1 2">
    <name type="scientific">Candidatus Neomicrothrix subdominans</name>
    <dbReference type="NCBI Taxonomy" id="2954438"/>
    <lineage>
        <taxon>Bacteria</taxon>
        <taxon>Bacillati</taxon>
        <taxon>Actinomycetota</taxon>
        <taxon>Acidimicrobiia</taxon>
        <taxon>Acidimicrobiales</taxon>
        <taxon>Microthrixaceae</taxon>
        <taxon>Candidatus Neomicrothrix</taxon>
    </lineage>
</organism>
<comment type="caution">
    <text evidence="1">The sequence shown here is derived from an EMBL/GenBank/DDBJ whole genome shotgun (WGS) entry which is preliminary data.</text>
</comment>
<dbReference type="Proteomes" id="UP000727993">
    <property type="component" value="Unassembled WGS sequence"/>
</dbReference>
<evidence type="ECO:0000313" key="1">
    <source>
        <dbReference type="EMBL" id="MBK9297150.1"/>
    </source>
</evidence>
<accession>A0A936TFZ4</accession>
<protein>
    <submittedName>
        <fullName evidence="1">Uncharacterized protein</fullName>
    </submittedName>
</protein>